<gene>
    <name evidence="1" type="ORF">DERP_001382</name>
</gene>
<dbReference type="Proteomes" id="UP000887458">
    <property type="component" value="Unassembled WGS sequence"/>
</dbReference>
<comment type="caution">
    <text evidence="1">The sequence shown here is derived from an EMBL/GenBank/DDBJ whole genome shotgun (WGS) entry which is preliminary data.</text>
</comment>
<keyword evidence="2" id="KW-1185">Reference proteome</keyword>
<reference evidence="1 2" key="2">
    <citation type="journal article" date="2022" name="Mol. Biol. Evol.">
        <title>Comparative Genomics Reveals Insights into the Divergent Evolution of Astigmatic Mites and Household Pest Adaptations.</title>
        <authorList>
            <person name="Xiong Q."/>
            <person name="Wan A.T."/>
            <person name="Liu X."/>
            <person name="Fung C.S."/>
            <person name="Xiao X."/>
            <person name="Malainual N."/>
            <person name="Hou J."/>
            <person name="Wang L."/>
            <person name="Wang M."/>
            <person name="Yang K.Y."/>
            <person name="Cui Y."/>
            <person name="Leung E.L."/>
            <person name="Nong W."/>
            <person name="Shin S.K."/>
            <person name="Au S.W."/>
            <person name="Jeong K.Y."/>
            <person name="Chew F.T."/>
            <person name="Hui J.H."/>
            <person name="Leung T.F."/>
            <person name="Tungtrongchitr A."/>
            <person name="Zhong N."/>
            <person name="Liu Z."/>
            <person name="Tsui S.K."/>
        </authorList>
    </citation>
    <scope>NUCLEOTIDE SEQUENCE [LARGE SCALE GENOMIC DNA]</scope>
    <source>
        <strain evidence="1">Derp</strain>
    </source>
</reference>
<name>A0ABQ8JEG0_DERPT</name>
<organism evidence="1 2">
    <name type="scientific">Dermatophagoides pteronyssinus</name>
    <name type="common">European house dust mite</name>
    <dbReference type="NCBI Taxonomy" id="6956"/>
    <lineage>
        <taxon>Eukaryota</taxon>
        <taxon>Metazoa</taxon>
        <taxon>Ecdysozoa</taxon>
        <taxon>Arthropoda</taxon>
        <taxon>Chelicerata</taxon>
        <taxon>Arachnida</taxon>
        <taxon>Acari</taxon>
        <taxon>Acariformes</taxon>
        <taxon>Sarcoptiformes</taxon>
        <taxon>Astigmata</taxon>
        <taxon>Psoroptidia</taxon>
        <taxon>Analgoidea</taxon>
        <taxon>Pyroglyphidae</taxon>
        <taxon>Dermatophagoidinae</taxon>
        <taxon>Dermatophagoides</taxon>
    </lineage>
</organism>
<dbReference type="EMBL" id="NJHN03000047">
    <property type="protein sequence ID" value="KAH9420943.1"/>
    <property type="molecule type" value="Genomic_DNA"/>
</dbReference>
<evidence type="ECO:0000313" key="1">
    <source>
        <dbReference type="EMBL" id="KAH9420943.1"/>
    </source>
</evidence>
<sequence length="85" mass="9463">MVPPSSNAFMMNYSAYSYVDTLIRALIVSLVVTKVAALLPDSKMQNLVAFHSIPDTIAMVVDNIDLRNLNYILLVPSNIIHSVWI</sequence>
<reference evidence="1 2" key="1">
    <citation type="journal article" date="2018" name="J. Allergy Clin. Immunol.">
        <title>High-quality assembly of Dermatophagoides pteronyssinus genome and transcriptome reveals a wide range of novel allergens.</title>
        <authorList>
            <person name="Liu X.Y."/>
            <person name="Yang K.Y."/>
            <person name="Wang M.Q."/>
            <person name="Kwok J.S."/>
            <person name="Zeng X."/>
            <person name="Yang Z."/>
            <person name="Xiao X.J."/>
            <person name="Lau C.P."/>
            <person name="Li Y."/>
            <person name="Huang Z.M."/>
            <person name="Ba J.G."/>
            <person name="Yim A.K."/>
            <person name="Ouyang C.Y."/>
            <person name="Ngai S.M."/>
            <person name="Chan T.F."/>
            <person name="Leung E.L."/>
            <person name="Liu L."/>
            <person name="Liu Z.G."/>
            <person name="Tsui S.K."/>
        </authorList>
    </citation>
    <scope>NUCLEOTIDE SEQUENCE [LARGE SCALE GENOMIC DNA]</scope>
    <source>
        <strain evidence="1">Derp</strain>
    </source>
</reference>
<accession>A0ABQ8JEG0</accession>
<protein>
    <submittedName>
        <fullName evidence="1">Uncharacterized protein</fullName>
    </submittedName>
</protein>
<proteinExistence type="predicted"/>
<evidence type="ECO:0000313" key="2">
    <source>
        <dbReference type="Proteomes" id="UP000887458"/>
    </source>
</evidence>